<protein>
    <submittedName>
        <fullName evidence="1">Uncharacterized protein</fullName>
    </submittedName>
</protein>
<sequence length="54" mass="6325">MLRHRTPSSPIYLSEETHKPFALLRVFFLSSEGKSIILVKKKRLPVVVFFYLCT</sequence>
<evidence type="ECO:0000313" key="1">
    <source>
        <dbReference type="EMBL" id="KXB78484.1"/>
    </source>
</evidence>
<accession>A0A134BEX8</accession>
<comment type="caution">
    <text evidence="1">The sequence shown here is derived from an EMBL/GenBank/DDBJ whole genome shotgun (WGS) entry which is preliminary data.</text>
</comment>
<organism evidence="1 2">
    <name type="scientific">Porphyromonas somerae</name>
    <dbReference type="NCBI Taxonomy" id="322095"/>
    <lineage>
        <taxon>Bacteria</taxon>
        <taxon>Pseudomonadati</taxon>
        <taxon>Bacteroidota</taxon>
        <taxon>Bacteroidia</taxon>
        <taxon>Bacteroidales</taxon>
        <taxon>Porphyromonadaceae</taxon>
        <taxon>Porphyromonas</taxon>
    </lineage>
</organism>
<evidence type="ECO:0000313" key="2">
    <source>
        <dbReference type="Proteomes" id="UP000070224"/>
    </source>
</evidence>
<dbReference type="EMBL" id="LSDK01000013">
    <property type="protein sequence ID" value="KXB78484.1"/>
    <property type="molecule type" value="Genomic_DNA"/>
</dbReference>
<proteinExistence type="predicted"/>
<dbReference type="Proteomes" id="UP000070224">
    <property type="component" value="Unassembled WGS sequence"/>
</dbReference>
<reference evidence="2" key="1">
    <citation type="submission" date="2016-01" db="EMBL/GenBank/DDBJ databases">
        <authorList>
            <person name="Mitreva M."/>
            <person name="Pepin K.H."/>
            <person name="Mihindukulasuriya K.A."/>
            <person name="Fulton R."/>
            <person name="Fronick C."/>
            <person name="O'Laughlin M."/>
            <person name="Miner T."/>
            <person name="Herter B."/>
            <person name="Rosa B.A."/>
            <person name="Cordes M."/>
            <person name="Tomlinson C."/>
            <person name="Wollam A."/>
            <person name="Palsikar V.B."/>
            <person name="Mardis E.R."/>
            <person name="Wilson R.K."/>
        </authorList>
    </citation>
    <scope>NUCLEOTIDE SEQUENCE [LARGE SCALE GENOMIC DNA]</scope>
    <source>
        <strain evidence="2">KA00683</strain>
    </source>
</reference>
<dbReference type="AlphaFoldDB" id="A0A134BEX8"/>
<name>A0A134BEX8_9PORP</name>
<keyword evidence="2" id="KW-1185">Reference proteome</keyword>
<gene>
    <name evidence="1" type="ORF">HMPREF3185_00132</name>
</gene>